<evidence type="ECO:0000256" key="1">
    <source>
        <dbReference type="ARBA" id="ARBA00009922"/>
    </source>
</evidence>
<dbReference type="GO" id="GO:0005524">
    <property type="term" value="F:ATP binding"/>
    <property type="evidence" value="ECO:0007669"/>
    <property type="project" value="UniProtKB-UniRule"/>
</dbReference>
<dbReference type="CDD" id="cd18807">
    <property type="entry name" value="SF1_C_UvrD"/>
    <property type="match status" value="1"/>
</dbReference>
<dbReference type="GO" id="GO:0016887">
    <property type="term" value="F:ATP hydrolysis activity"/>
    <property type="evidence" value="ECO:0007669"/>
    <property type="project" value="RHEA"/>
</dbReference>
<dbReference type="GO" id="GO:0033202">
    <property type="term" value="C:DNA helicase complex"/>
    <property type="evidence" value="ECO:0007669"/>
    <property type="project" value="TreeGrafter"/>
</dbReference>
<dbReference type="InterPro" id="IPR013986">
    <property type="entry name" value="DExx_box_DNA_helicase_dom_sf"/>
</dbReference>
<dbReference type="InterPro" id="IPR014016">
    <property type="entry name" value="UvrD-like_ATP-bd"/>
</dbReference>
<dbReference type="RefSeq" id="WP_016338636.1">
    <property type="nucleotide sequence ID" value="NC_021280.1"/>
</dbReference>
<evidence type="ECO:0000259" key="13">
    <source>
        <dbReference type="PROSITE" id="PS51217"/>
    </source>
</evidence>
<organism evidence="14 15">
    <name type="scientific">Spiroplasma chrysopicola DF-1</name>
    <dbReference type="NCBI Taxonomy" id="1276227"/>
    <lineage>
        <taxon>Bacteria</taxon>
        <taxon>Bacillati</taxon>
        <taxon>Mycoplasmatota</taxon>
        <taxon>Mollicutes</taxon>
        <taxon>Entomoplasmatales</taxon>
        <taxon>Spiroplasmataceae</taxon>
        <taxon>Spiroplasma</taxon>
    </lineage>
</organism>
<dbReference type="KEGG" id="scr:SCHRY_v1c02250"/>
<dbReference type="GO" id="GO:0005829">
    <property type="term" value="C:cytosol"/>
    <property type="evidence" value="ECO:0007669"/>
    <property type="project" value="TreeGrafter"/>
</dbReference>
<dbReference type="AlphaFoldDB" id="R4UFA0"/>
<dbReference type="Pfam" id="PF13361">
    <property type="entry name" value="UvrD_C"/>
    <property type="match status" value="1"/>
</dbReference>
<dbReference type="Pfam" id="PF00580">
    <property type="entry name" value="UvrD-helicase"/>
    <property type="match status" value="1"/>
</dbReference>
<feature type="domain" description="UvrD-like helicase ATP-binding" evidence="12">
    <location>
        <begin position="7"/>
        <end position="287"/>
    </location>
</feature>
<proteinExistence type="inferred from homology"/>
<reference evidence="14 15" key="1">
    <citation type="journal article" date="2013" name="Genome Biol. Evol.">
        <title>Complete genomes of two dipteran-associated spiroplasmas provided insights into the origin, dynamics, and impacts of viral invasion in spiroplasma.</title>
        <authorList>
            <person name="Ku C."/>
            <person name="Lo W.S."/>
            <person name="Chen L.L."/>
            <person name="Kuo C.H."/>
        </authorList>
    </citation>
    <scope>NUCLEOTIDE SEQUENCE [LARGE SCALE GENOMIC DNA]</scope>
    <source>
        <strain evidence="14 15">DF-1</strain>
    </source>
</reference>
<evidence type="ECO:0000256" key="2">
    <source>
        <dbReference type="ARBA" id="ARBA00022741"/>
    </source>
</evidence>
<gene>
    <name evidence="14" type="primary">pcrA</name>
    <name evidence="14" type="ORF">SCHRY_v1c02250</name>
</gene>
<dbReference type="Proteomes" id="UP000013964">
    <property type="component" value="Chromosome"/>
</dbReference>
<comment type="similarity">
    <text evidence="1">Belongs to the helicase family. UvrD subfamily.</text>
</comment>
<dbReference type="EMBL" id="CP005077">
    <property type="protein sequence ID" value="AGM24810.1"/>
    <property type="molecule type" value="Genomic_DNA"/>
</dbReference>
<dbReference type="CDD" id="cd17932">
    <property type="entry name" value="DEXQc_UvrD"/>
    <property type="match status" value="1"/>
</dbReference>
<evidence type="ECO:0000313" key="14">
    <source>
        <dbReference type="EMBL" id="AGM24810.1"/>
    </source>
</evidence>
<dbReference type="EC" id="5.6.2.4" evidence="9"/>
<dbReference type="GO" id="GO:0043138">
    <property type="term" value="F:3'-5' DNA helicase activity"/>
    <property type="evidence" value="ECO:0007669"/>
    <property type="project" value="UniProtKB-EC"/>
</dbReference>
<evidence type="ECO:0000256" key="10">
    <source>
        <dbReference type="ARBA" id="ARBA00048988"/>
    </source>
</evidence>
<evidence type="ECO:0000256" key="6">
    <source>
        <dbReference type="ARBA" id="ARBA00023125"/>
    </source>
</evidence>
<comment type="catalytic activity">
    <reaction evidence="10">
        <text>ATP + H2O = ADP + phosphate + H(+)</text>
        <dbReference type="Rhea" id="RHEA:13065"/>
        <dbReference type="ChEBI" id="CHEBI:15377"/>
        <dbReference type="ChEBI" id="CHEBI:15378"/>
        <dbReference type="ChEBI" id="CHEBI:30616"/>
        <dbReference type="ChEBI" id="CHEBI:43474"/>
        <dbReference type="ChEBI" id="CHEBI:456216"/>
        <dbReference type="EC" id="5.6.2.4"/>
    </reaction>
</comment>
<dbReference type="PANTHER" id="PTHR11070">
    <property type="entry name" value="UVRD / RECB / PCRA DNA HELICASE FAMILY MEMBER"/>
    <property type="match status" value="1"/>
</dbReference>
<dbReference type="OrthoDB" id="9810135at2"/>
<keyword evidence="15" id="KW-1185">Reference proteome</keyword>
<keyword evidence="2 11" id="KW-0547">Nucleotide-binding</keyword>
<name>R4UFA0_9MOLU</name>
<keyword evidence="4 11" id="KW-0347">Helicase</keyword>
<evidence type="ECO:0000256" key="8">
    <source>
        <dbReference type="ARBA" id="ARBA00034617"/>
    </source>
</evidence>
<dbReference type="PROSITE" id="PS51198">
    <property type="entry name" value="UVRD_HELICASE_ATP_BIND"/>
    <property type="match status" value="1"/>
</dbReference>
<dbReference type="GO" id="GO:0003677">
    <property type="term" value="F:DNA binding"/>
    <property type="evidence" value="ECO:0007669"/>
    <property type="project" value="UniProtKB-KW"/>
</dbReference>
<dbReference type="Gene3D" id="1.10.486.10">
    <property type="entry name" value="PCRA, domain 4"/>
    <property type="match status" value="1"/>
</dbReference>
<evidence type="ECO:0000259" key="12">
    <source>
        <dbReference type="PROSITE" id="PS51198"/>
    </source>
</evidence>
<keyword evidence="5 11" id="KW-0067">ATP-binding</keyword>
<evidence type="ECO:0000313" key="15">
    <source>
        <dbReference type="Proteomes" id="UP000013964"/>
    </source>
</evidence>
<comment type="catalytic activity">
    <reaction evidence="8">
        <text>Couples ATP hydrolysis with the unwinding of duplex DNA by translocating in the 3'-5' direction.</text>
        <dbReference type="EC" id="5.6.2.4"/>
    </reaction>
</comment>
<dbReference type="SUPFAM" id="SSF52540">
    <property type="entry name" value="P-loop containing nucleoside triphosphate hydrolases"/>
    <property type="match status" value="1"/>
</dbReference>
<keyword evidence="6" id="KW-0238">DNA-binding</keyword>
<evidence type="ECO:0000256" key="11">
    <source>
        <dbReference type="PROSITE-ProRule" id="PRU00560"/>
    </source>
</evidence>
<keyword evidence="7" id="KW-0413">Isomerase</keyword>
<dbReference type="HOGENOM" id="CLU_004585_5_2_14"/>
<dbReference type="PANTHER" id="PTHR11070:SF2">
    <property type="entry name" value="ATP-DEPENDENT DNA HELICASE SRS2"/>
    <property type="match status" value="1"/>
</dbReference>
<evidence type="ECO:0000256" key="3">
    <source>
        <dbReference type="ARBA" id="ARBA00022801"/>
    </source>
</evidence>
<evidence type="ECO:0000256" key="5">
    <source>
        <dbReference type="ARBA" id="ARBA00022840"/>
    </source>
</evidence>
<evidence type="ECO:0000256" key="7">
    <source>
        <dbReference type="ARBA" id="ARBA00023235"/>
    </source>
</evidence>
<dbReference type="Gene3D" id="1.10.10.160">
    <property type="match status" value="1"/>
</dbReference>
<sequence length="735" mass="84357">MLNEFITNLNPNQREAVLAIKGPVRIIAGAGSGKTRVIINKIAYLIKYGNLKPWRICAVTFTNKAANEMKERIIDLIGSDGKQCSISTYHALCVRILREDIDTLGYNRNFNIIDNQDQDSIFRIIYKKMDYKYDNNEAKLLKSALSNWKNDFISPASASANNSDNPNARRWAHVYKLYQERLLELNSLDFNDLILLTYQLFRDHLTVLAKWQGRFDYFLVDEFQDTNDLQFSIIKWLTGEQQNITVVGDPDQTIYSWRGAKISLILNFDREFKNTETVILDQNYRSSQNILNLANSLIENNPNRIKKELFTANQSGIKPILYHGHSGGDEAEFVAGKIHTLVKNEEVRYQDILILYRANYLSRDIEGALADYGISYHIYGAFKFYERKEIKDALSFLRLLVNNDPLALQRVLLLFPKVGEKTIEHFFELIATEHLTGSDLLINHHELLGTGLANKLEPLKKALIAGQKALQEEKTIGEVLEQLLKESGYLQLLKDNFEEERVENIKELFNSIKKFDQQNSDLNGIDLVNEYLQLMALQTDNDNNLVSEDAVALMTIHNAKGLEKKVVFIIGLNEGIFPSAQAIRGGASQMEEERRTFYVAITRAKEQLFISYADGFSYITNNERFPSRFIKELNENYFDLIETEHTKPESKYIDKFQNFKKDWRISLEDFGSQKYLKNKETDAVKNQWKINDTVNHELFGTGVVVKIIAQNIQIVFPSPIGSKIISADSKAITKG</sequence>
<dbReference type="Gene3D" id="3.40.50.300">
    <property type="entry name" value="P-loop containing nucleotide triphosphate hydrolases"/>
    <property type="match status" value="2"/>
</dbReference>
<dbReference type="InterPro" id="IPR000212">
    <property type="entry name" value="DNA_helicase_UvrD/REP"/>
</dbReference>
<dbReference type="GO" id="GO:0000725">
    <property type="term" value="P:recombinational repair"/>
    <property type="evidence" value="ECO:0007669"/>
    <property type="project" value="TreeGrafter"/>
</dbReference>
<evidence type="ECO:0000256" key="4">
    <source>
        <dbReference type="ARBA" id="ARBA00022806"/>
    </source>
</evidence>
<dbReference type="PATRIC" id="fig|1276227.3.peg.224"/>
<dbReference type="InterPro" id="IPR027417">
    <property type="entry name" value="P-loop_NTPase"/>
</dbReference>
<evidence type="ECO:0000256" key="9">
    <source>
        <dbReference type="ARBA" id="ARBA00034808"/>
    </source>
</evidence>
<keyword evidence="3 11" id="KW-0378">Hydrolase</keyword>
<dbReference type="STRING" id="1276227.SCHRY_v1c02250"/>
<feature type="domain" description="UvrD-like helicase C-terminal" evidence="13">
    <location>
        <begin position="288"/>
        <end position="561"/>
    </location>
</feature>
<protein>
    <recommendedName>
        <fullName evidence="9">DNA 3'-5' helicase</fullName>
        <ecNumber evidence="9">5.6.2.4</ecNumber>
    </recommendedName>
</protein>
<dbReference type="InterPro" id="IPR014017">
    <property type="entry name" value="DNA_helicase_UvrD-like_C"/>
</dbReference>
<feature type="binding site" evidence="11">
    <location>
        <begin position="28"/>
        <end position="35"/>
    </location>
    <ligand>
        <name>ATP</name>
        <dbReference type="ChEBI" id="CHEBI:30616"/>
    </ligand>
</feature>
<dbReference type="PROSITE" id="PS51217">
    <property type="entry name" value="UVRD_HELICASE_CTER"/>
    <property type="match status" value="1"/>
</dbReference>
<dbReference type="eggNOG" id="COG0210">
    <property type="taxonomic scope" value="Bacteria"/>
</dbReference>
<accession>R4UFA0</accession>